<dbReference type="EMBL" id="JBHLZN010000006">
    <property type="protein sequence ID" value="MFB9887888.1"/>
    <property type="molecule type" value="Genomic_DNA"/>
</dbReference>
<evidence type="ECO:0000313" key="1">
    <source>
        <dbReference type="EMBL" id="MFB9887888.1"/>
    </source>
</evidence>
<dbReference type="RefSeq" id="WP_155888967.1">
    <property type="nucleotide sequence ID" value="NZ_JAUESS010000012.1"/>
</dbReference>
<accession>A0ABV5ZF41</accession>
<protein>
    <submittedName>
        <fullName evidence="1">Uncharacterized protein</fullName>
    </submittedName>
</protein>
<keyword evidence="2" id="KW-1185">Reference proteome</keyword>
<organism evidence="1 2">
    <name type="scientific">Balneatrix alpica</name>
    <dbReference type="NCBI Taxonomy" id="75684"/>
    <lineage>
        <taxon>Bacteria</taxon>
        <taxon>Pseudomonadati</taxon>
        <taxon>Pseudomonadota</taxon>
        <taxon>Gammaproteobacteria</taxon>
        <taxon>Oceanospirillales</taxon>
        <taxon>Balneatrichaceae</taxon>
        <taxon>Balneatrix</taxon>
    </lineage>
</organism>
<comment type="caution">
    <text evidence="1">The sequence shown here is derived from an EMBL/GenBank/DDBJ whole genome shotgun (WGS) entry which is preliminary data.</text>
</comment>
<gene>
    <name evidence="1" type="ORF">ACFFLH_15850</name>
</gene>
<reference evidence="1 2" key="1">
    <citation type="submission" date="2024-09" db="EMBL/GenBank/DDBJ databases">
        <authorList>
            <person name="Sun Q."/>
            <person name="Mori K."/>
        </authorList>
    </citation>
    <scope>NUCLEOTIDE SEQUENCE [LARGE SCALE GENOMIC DNA]</scope>
    <source>
        <strain evidence="1 2">ATCC 51285</strain>
    </source>
</reference>
<dbReference type="Proteomes" id="UP001589628">
    <property type="component" value="Unassembled WGS sequence"/>
</dbReference>
<sequence length="166" mass="19127">MLQRTRNRLFAQYATMRPPLFARKNHPLPPTDRSSAHGQPVSFACLPGSDLILQSIRYEGGDLEVLLQSPALEIQVCFSSVIGFRLLDEGDLLEFWQYCHQGHGWLFQINQNGWLQQESQRLGFVSQHNSNQLKEFLISGLFDCINVLSYQQPKLLHSRRRQVTDT</sequence>
<proteinExistence type="predicted"/>
<evidence type="ECO:0000313" key="2">
    <source>
        <dbReference type="Proteomes" id="UP001589628"/>
    </source>
</evidence>
<name>A0ABV5ZF41_9GAMM</name>